<gene>
    <name evidence="2" type="ORF">KEC56_01355</name>
</gene>
<comment type="caution">
    <text evidence="2">The sequence shown here is derived from an EMBL/GenBank/DDBJ whole genome shotgun (WGS) entry which is preliminary data.</text>
</comment>
<keyword evidence="3" id="KW-1185">Reference proteome</keyword>
<evidence type="ECO:0000313" key="2">
    <source>
        <dbReference type="EMBL" id="MCC2028185.1"/>
    </source>
</evidence>
<evidence type="ECO:0000313" key="3">
    <source>
        <dbReference type="Proteomes" id="UP001139289"/>
    </source>
</evidence>
<dbReference type="EMBL" id="JAGTTM010000001">
    <property type="protein sequence ID" value="MCC2028185.1"/>
    <property type="molecule type" value="Genomic_DNA"/>
</dbReference>
<dbReference type="RefSeq" id="WP_227529509.1">
    <property type="nucleotide sequence ID" value="NZ_JAGTTM010000001.1"/>
</dbReference>
<evidence type="ECO:0000256" key="1">
    <source>
        <dbReference type="SAM" id="MobiDB-lite"/>
    </source>
</evidence>
<proteinExistence type="predicted"/>
<dbReference type="Gene3D" id="3.90.1150.30">
    <property type="match status" value="1"/>
</dbReference>
<dbReference type="AlphaFoldDB" id="A0A9X1RZF8"/>
<protein>
    <submittedName>
        <fullName evidence="2">MmcQ/YjbR family DNA-binding protein</fullName>
    </submittedName>
</protein>
<feature type="region of interest" description="Disordered" evidence="1">
    <location>
        <begin position="1"/>
        <end position="24"/>
    </location>
</feature>
<dbReference type="SUPFAM" id="SSF142906">
    <property type="entry name" value="YjbR-like"/>
    <property type="match status" value="1"/>
</dbReference>
<sequence>MSTTSDPALDTPRRRPNRRRVAPGFRSCARRGDPISGVRDGASADVLPAYLGPSGWLGVDLTAGTDWQEISELVDASYRVTARRRLVKRLDED</sequence>
<dbReference type="InterPro" id="IPR038056">
    <property type="entry name" value="YjbR-like_sf"/>
</dbReference>
<keyword evidence="2" id="KW-0238">DNA-binding</keyword>
<dbReference type="GO" id="GO:0003677">
    <property type="term" value="F:DNA binding"/>
    <property type="evidence" value="ECO:0007669"/>
    <property type="project" value="UniProtKB-KW"/>
</dbReference>
<dbReference type="Proteomes" id="UP001139289">
    <property type="component" value="Unassembled WGS sequence"/>
</dbReference>
<accession>A0A9X1RZF8</accession>
<reference evidence="2" key="1">
    <citation type="submission" date="2021-04" db="EMBL/GenBank/DDBJ databases">
        <title>Microbacterium tenobrionis sp. nov. and Microbacterium allomyrinae sp. nov., isolated from larvae of Tenobrio molitor and Allomyrina dichotoma, respectively.</title>
        <authorList>
            <person name="Lee S.D."/>
        </authorList>
    </citation>
    <scope>NUCLEOTIDE SEQUENCE</scope>
    <source>
        <strain evidence="2">YMB-B2</strain>
    </source>
</reference>
<organism evidence="2 3">
    <name type="scientific">Microbacterium tenebrionis</name>
    <dbReference type="NCBI Taxonomy" id="2830665"/>
    <lineage>
        <taxon>Bacteria</taxon>
        <taxon>Bacillati</taxon>
        <taxon>Actinomycetota</taxon>
        <taxon>Actinomycetes</taxon>
        <taxon>Micrococcales</taxon>
        <taxon>Microbacteriaceae</taxon>
        <taxon>Microbacterium</taxon>
    </lineage>
</organism>
<name>A0A9X1RZF8_9MICO</name>